<reference evidence="2" key="1">
    <citation type="journal article" date="2010" name="Genome Res.">
        <title>Population genomic sequencing of Coccidioides fungi reveals recent hybridization and transposon control.</title>
        <authorList>
            <person name="Neafsey D.E."/>
            <person name="Barker B.M."/>
            <person name="Sharpton T.J."/>
            <person name="Stajich J.E."/>
            <person name="Park D.J."/>
            <person name="Whiston E."/>
            <person name="Hung C.-Y."/>
            <person name="McMahan C."/>
            <person name="White J."/>
            <person name="Sykes S."/>
            <person name="Heiman D."/>
            <person name="Young S."/>
            <person name="Zeng Q."/>
            <person name="Abouelleil A."/>
            <person name="Aftuck L."/>
            <person name="Bessette D."/>
            <person name="Brown A."/>
            <person name="FitzGerald M."/>
            <person name="Lui A."/>
            <person name="Macdonald J.P."/>
            <person name="Priest M."/>
            <person name="Orbach M.J."/>
            <person name="Galgiani J.N."/>
            <person name="Kirkland T.N."/>
            <person name="Cole G.T."/>
            <person name="Birren B.W."/>
            <person name="Henn M.R."/>
            <person name="Taylor J.W."/>
            <person name="Rounsley S.D."/>
        </authorList>
    </citation>
    <scope>NUCLEOTIDE SEQUENCE [LARGE SCALE GENOMIC DNA]</scope>
    <source>
        <strain evidence="2">RMSCC 757 / Silveira</strain>
    </source>
</reference>
<proteinExistence type="predicted"/>
<dbReference type="VEuPathDB" id="FungiDB:CPSG_07885"/>
<protein>
    <submittedName>
        <fullName evidence="1">Uncharacterized protein</fullName>
    </submittedName>
</protein>
<keyword evidence="2" id="KW-1185">Reference proteome</keyword>
<organism evidence="2">
    <name type="scientific">Coccidioides posadasii (strain RMSCC 757 / Silveira)</name>
    <name type="common">Valley fever fungus</name>
    <dbReference type="NCBI Taxonomy" id="443226"/>
    <lineage>
        <taxon>Eukaryota</taxon>
        <taxon>Fungi</taxon>
        <taxon>Dikarya</taxon>
        <taxon>Ascomycota</taxon>
        <taxon>Pezizomycotina</taxon>
        <taxon>Eurotiomycetes</taxon>
        <taxon>Eurotiomycetidae</taxon>
        <taxon>Onygenales</taxon>
        <taxon>Onygenaceae</taxon>
        <taxon>Coccidioides</taxon>
    </lineage>
</organism>
<evidence type="ECO:0000313" key="1">
    <source>
        <dbReference type="EMBL" id="EFW15448.1"/>
    </source>
</evidence>
<dbReference type="AlphaFoldDB" id="E9DE94"/>
<dbReference type="HOGENOM" id="CLU_2061287_0_0_1"/>
<sequence length="119" mass="13611">MSYRNIIRRENQGHTFSRVHASFGSALLCKDVECNHELTRTVEGISISLPRRSMFVLLRMHSLPDITVSCEKSLRSKTAGAVTSFFGNGIKKKRARKERNAGEEALFVSICSWYVWMDR</sequence>
<reference evidence="2" key="2">
    <citation type="submission" date="2010-03" db="EMBL/GenBank/DDBJ databases">
        <title>The genome sequence of Coccidioides posadasii strain Silveira.</title>
        <authorList>
            <consortium name="The Broad Institute Genome Sequencing Center for Infectious Disease"/>
            <person name="Neafsey D."/>
            <person name="Orbach M."/>
            <person name="Henn M.R."/>
            <person name="Cole G.T."/>
            <person name="Galgiani J."/>
            <person name="Gardner M.J."/>
            <person name="Kirkland T.N."/>
            <person name="Taylor J.W."/>
            <person name="Young S.K."/>
            <person name="Zeng Q."/>
            <person name="Koehrsen M."/>
            <person name="Alvarado L."/>
            <person name="Berlin A."/>
            <person name="Borenstein D."/>
            <person name="Chapman S.B."/>
            <person name="Chen Z."/>
            <person name="Engels R."/>
            <person name="Freedman E."/>
            <person name="Gellesch M."/>
            <person name="Goldberg J."/>
            <person name="Griggs A."/>
            <person name="Gujja S."/>
            <person name="Heilman E."/>
            <person name="Heiman D."/>
            <person name="Howarth C."/>
            <person name="Jen D."/>
            <person name="Larson L."/>
            <person name="Mehta T."/>
            <person name="Neiman D."/>
            <person name="Park D."/>
            <person name="Pearson M."/>
            <person name="Richards J."/>
            <person name="Roberts A."/>
            <person name="Saif S."/>
            <person name="Shea T."/>
            <person name="Shenoy N."/>
            <person name="Sisk P."/>
            <person name="Stolte C."/>
            <person name="Sykes S."/>
            <person name="Walk T."/>
            <person name="White J."/>
            <person name="Yandava C."/>
            <person name="Haas B."/>
            <person name="Nusbaum C."/>
            <person name="Birren B."/>
        </authorList>
    </citation>
    <scope>NUCLEOTIDE SEQUENCE [LARGE SCALE GENOMIC DNA]</scope>
    <source>
        <strain evidence="2">RMSCC 757 / Silveira</strain>
    </source>
</reference>
<dbReference type="EMBL" id="GL636501">
    <property type="protein sequence ID" value="EFW15448.1"/>
    <property type="molecule type" value="Genomic_DNA"/>
</dbReference>
<accession>E9DE94</accession>
<dbReference type="Proteomes" id="UP000002497">
    <property type="component" value="Unassembled WGS sequence"/>
</dbReference>
<gene>
    <name evidence="1" type="ORF">CPSG_07885</name>
</gene>
<name>E9DE94_COCPS</name>
<evidence type="ECO:0000313" key="2">
    <source>
        <dbReference type="Proteomes" id="UP000002497"/>
    </source>
</evidence>